<proteinExistence type="inferred from homology"/>
<dbReference type="PANTHER" id="PTHR11266:SF8">
    <property type="entry name" value="MPV17-LIKE PROTEIN 2"/>
    <property type="match status" value="1"/>
</dbReference>
<evidence type="ECO:0000256" key="7">
    <source>
        <dbReference type="SAM" id="MobiDB-lite"/>
    </source>
</evidence>
<sequence length="220" mass="25123">MLPRVGKEFVVRMRFNWRPFFEGRTLLLTNTLSGGVILGLGDIVMQSWENFKKPGRVRDWKRTGCMFTVGCSMGPMLHYWYIFLDRAFVGRALKTVGKKVLVDQLVASPFLGMWYFLGMGAMEGHTLSEGMKEFKDKFWEFYRASGLLCLACRSDDQLLLPLTPIPRCVYQLCHFRLGHLPVVLETQDDSPHTEPLSDSSAVDVQQEALPPSEPLEKKNN</sequence>
<reference evidence="8 9" key="1">
    <citation type="submission" date="2020-03" db="EMBL/GenBank/DDBJ databases">
        <title>Dissostichus mawsoni Genome sequencing and assembly.</title>
        <authorList>
            <person name="Park H."/>
        </authorList>
    </citation>
    <scope>NUCLEOTIDE SEQUENCE [LARGE SCALE GENOMIC DNA]</scope>
    <source>
        <strain evidence="8">DM0001</strain>
        <tissue evidence="8">Muscle</tissue>
    </source>
</reference>
<gene>
    <name evidence="8" type="ORF">F7725_027842</name>
</gene>
<accession>A0A7J5XE75</accession>
<dbReference type="GO" id="GO:0016020">
    <property type="term" value="C:membrane"/>
    <property type="evidence" value="ECO:0007669"/>
    <property type="project" value="UniProtKB-SubCell"/>
</dbReference>
<evidence type="ECO:0000256" key="2">
    <source>
        <dbReference type="ARBA" id="ARBA00006824"/>
    </source>
</evidence>
<comment type="similarity">
    <text evidence="2 6">Belongs to the peroxisomal membrane protein PXMP2/4 family.</text>
</comment>
<comment type="caution">
    <text evidence="8">The sequence shown here is derived from an EMBL/GenBank/DDBJ whole genome shotgun (WGS) entry which is preliminary data.</text>
</comment>
<evidence type="ECO:0008006" key="10">
    <source>
        <dbReference type="Google" id="ProtNLM"/>
    </source>
</evidence>
<evidence type="ECO:0000256" key="4">
    <source>
        <dbReference type="ARBA" id="ARBA00022989"/>
    </source>
</evidence>
<feature type="transmembrane region" description="Helical" evidence="6">
    <location>
        <begin position="65"/>
        <end position="84"/>
    </location>
</feature>
<feature type="transmembrane region" description="Helical" evidence="6">
    <location>
        <begin position="104"/>
        <end position="122"/>
    </location>
</feature>
<dbReference type="OrthoDB" id="10267969at2759"/>
<evidence type="ECO:0000256" key="1">
    <source>
        <dbReference type="ARBA" id="ARBA00004141"/>
    </source>
</evidence>
<protein>
    <recommendedName>
        <fullName evidence="10">Mpv17-like protein 2</fullName>
    </recommendedName>
</protein>
<evidence type="ECO:0000256" key="6">
    <source>
        <dbReference type="RuleBase" id="RU363053"/>
    </source>
</evidence>
<dbReference type="InterPro" id="IPR007248">
    <property type="entry name" value="Mpv17_PMP22"/>
</dbReference>
<keyword evidence="9" id="KW-1185">Reference proteome</keyword>
<dbReference type="PANTHER" id="PTHR11266">
    <property type="entry name" value="PEROXISOMAL MEMBRANE PROTEIN 2, PXMP2 MPV17"/>
    <property type="match status" value="1"/>
</dbReference>
<evidence type="ECO:0000313" key="9">
    <source>
        <dbReference type="Proteomes" id="UP000518266"/>
    </source>
</evidence>
<dbReference type="GO" id="GO:0005739">
    <property type="term" value="C:mitochondrion"/>
    <property type="evidence" value="ECO:0007669"/>
    <property type="project" value="TreeGrafter"/>
</dbReference>
<name>A0A7J5XE75_DISMA</name>
<organism evidence="8 9">
    <name type="scientific">Dissostichus mawsoni</name>
    <name type="common">Antarctic cod</name>
    <dbReference type="NCBI Taxonomy" id="36200"/>
    <lineage>
        <taxon>Eukaryota</taxon>
        <taxon>Metazoa</taxon>
        <taxon>Chordata</taxon>
        <taxon>Craniata</taxon>
        <taxon>Vertebrata</taxon>
        <taxon>Euteleostomi</taxon>
        <taxon>Actinopterygii</taxon>
        <taxon>Neopterygii</taxon>
        <taxon>Teleostei</taxon>
        <taxon>Neoteleostei</taxon>
        <taxon>Acanthomorphata</taxon>
        <taxon>Eupercaria</taxon>
        <taxon>Perciformes</taxon>
        <taxon>Notothenioidei</taxon>
        <taxon>Nototheniidae</taxon>
        <taxon>Dissostichus</taxon>
    </lineage>
</organism>
<dbReference type="Proteomes" id="UP000518266">
    <property type="component" value="Unassembled WGS sequence"/>
</dbReference>
<comment type="subcellular location">
    <subcellularLocation>
        <location evidence="1">Membrane</location>
        <topology evidence="1">Multi-pass membrane protein</topology>
    </subcellularLocation>
</comment>
<evidence type="ECO:0000313" key="8">
    <source>
        <dbReference type="EMBL" id="KAF3835284.1"/>
    </source>
</evidence>
<feature type="transmembrane region" description="Helical" evidence="6">
    <location>
        <begin position="25"/>
        <end position="44"/>
    </location>
</feature>
<dbReference type="AlphaFoldDB" id="A0A7J5XE75"/>
<feature type="region of interest" description="Disordered" evidence="7">
    <location>
        <begin position="188"/>
        <end position="220"/>
    </location>
</feature>
<dbReference type="GO" id="GO:0061668">
    <property type="term" value="P:mitochondrial ribosome assembly"/>
    <property type="evidence" value="ECO:0007669"/>
    <property type="project" value="TreeGrafter"/>
</dbReference>
<keyword evidence="4 6" id="KW-1133">Transmembrane helix</keyword>
<dbReference type="EMBL" id="JAAKFY010000025">
    <property type="protein sequence ID" value="KAF3835284.1"/>
    <property type="molecule type" value="Genomic_DNA"/>
</dbReference>
<evidence type="ECO:0000256" key="5">
    <source>
        <dbReference type="ARBA" id="ARBA00023136"/>
    </source>
</evidence>
<keyword evidence="3 6" id="KW-0812">Transmembrane</keyword>
<keyword evidence="5 6" id="KW-0472">Membrane</keyword>
<evidence type="ECO:0000256" key="3">
    <source>
        <dbReference type="ARBA" id="ARBA00022692"/>
    </source>
</evidence>